<dbReference type="Gramene" id="Zm00001eb059600_T001">
    <property type="protein sequence ID" value="Zm00001eb059600_P001"/>
    <property type="gene ID" value="Zm00001eb059600"/>
</dbReference>
<dbReference type="FunCoup" id="A0A804M506">
    <property type="interactions" value="1013"/>
</dbReference>
<proteinExistence type="predicted"/>
<dbReference type="InParanoid" id="A0A804M506"/>
<dbReference type="EnsemblPlants" id="Zm00001eb059600_T001">
    <property type="protein sequence ID" value="Zm00001eb059600_P001"/>
    <property type="gene ID" value="Zm00001eb059600"/>
</dbReference>
<name>A0A804M506_MAIZE</name>
<evidence type="ECO:0000313" key="1">
    <source>
        <dbReference type="EnsemblPlants" id="Zm00001eb059600_P001"/>
    </source>
</evidence>
<gene>
    <name evidence="1" type="primary">LOC109942424</name>
</gene>
<reference evidence="2" key="1">
    <citation type="submission" date="2015-12" db="EMBL/GenBank/DDBJ databases">
        <title>Update maize B73 reference genome by single molecule sequencing technologies.</title>
        <authorList>
            <consortium name="Maize Genome Sequencing Project"/>
            <person name="Ware D."/>
        </authorList>
    </citation>
    <scope>NUCLEOTIDE SEQUENCE [LARGE SCALE GENOMIC DNA]</scope>
    <source>
        <strain evidence="2">cv. B73</strain>
    </source>
</reference>
<reference evidence="1" key="3">
    <citation type="submission" date="2021-05" db="UniProtKB">
        <authorList>
            <consortium name="EnsemblPlants"/>
        </authorList>
    </citation>
    <scope>IDENTIFICATION</scope>
    <source>
        <strain evidence="1">cv. B73</strain>
    </source>
</reference>
<dbReference type="KEGG" id="zma:109942424"/>
<sequence length="118" mass="13110">MASRLLLGRIGIQPASRLSGGHRGFSGGEALRRSIPLAVDRSVCGNAYVSQTKTGDIGRTEHEPQHLDMFSDPQVAREHQQFVQLLDRMLDALRNPQSLAQMERRRLASGVKVFDDDI</sequence>
<protein>
    <submittedName>
        <fullName evidence="1">Uncharacterized protein</fullName>
    </submittedName>
</protein>
<accession>A0A804M506</accession>
<organism evidence="1 2">
    <name type="scientific">Zea mays</name>
    <name type="common">Maize</name>
    <dbReference type="NCBI Taxonomy" id="4577"/>
    <lineage>
        <taxon>Eukaryota</taxon>
        <taxon>Viridiplantae</taxon>
        <taxon>Streptophyta</taxon>
        <taxon>Embryophyta</taxon>
        <taxon>Tracheophyta</taxon>
        <taxon>Spermatophyta</taxon>
        <taxon>Magnoliopsida</taxon>
        <taxon>Liliopsida</taxon>
        <taxon>Poales</taxon>
        <taxon>Poaceae</taxon>
        <taxon>PACMAD clade</taxon>
        <taxon>Panicoideae</taxon>
        <taxon>Andropogonodae</taxon>
        <taxon>Andropogoneae</taxon>
        <taxon>Tripsacinae</taxon>
        <taxon>Zea</taxon>
    </lineage>
</organism>
<evidence type="ECO:0000313" key="2">
    <source>
        <dbReference type="Proteomes" id="UP000007305"/>
    </source>
</evidence>
<dbReference type="RefSeq" id="XP_020400005.1">
    <property type="nucleotide sequence ID" value="XM_020544416.2"/>
</dbReference>
<dbReference type="AlphaFoldDB" id="A0A804M506"/>
<keyword evidence="2" id="KW-1185">Reference proteome</keyword>
<reference evidence="1" key="2">
    <citation type="submission" date="2019-07" db="EMBL/GenBank/DDBJ databases">
        <authorList>
            <person name="Seetharam A."/>
            <person name="Woodhouse M."/>
            <person name="Cannon E."/>
        </authorList>
    </citation>
    <scope>NUCLEOTIDE SEQUENCE [LARGE SCALE GENOMIC DNA]</scope>
    <source>
        <strain evidence="1">cv. B73</strain>
    </source>
</reference>
<dbReference type="OrthoDB" id="654165at2759"/>
<dbReference type="GeneID" id="109942424"/>
<dbReference type="Proteomes" id="UP000007305">
    <property type="component" value="Chromosome 1"/>
</dbReference>